<dbReference type="InterPro" id="IPR007627">
    <property type="entry name" value="RNA_pol_sigma70_r2"/>
</dbReference>
<dbReference type="Gene3D" id="1.10.10.10">
    <property type="entry name" value="Winged helix-like DNA-binding domain superfamily/Winged helix DNA-binding domain"/>
    <property type="match status" value="1"/>
</dbReference>
<dbReference type="InterPro" id="IPR039425">
    <property type="entry name" value="RNA_pol_sigma-70-like"/>
</dbReference>
<dbReference type="NCBIfam" id="TIGR02937">
    <property type="entry name" value="sigma70-ECF"/>
    <property type="match status" value="1"/>
</dbReference>
<keyword evidence="5 6" id="KW-0804">Transcription</keyword>
<evidence type="ECO:0000259" key="8">
    <source>
        <dbReference type="Pfam" id="PF04542"/>
    </source>
</evidence>
<keyword evidence="3 6" id="KW-0731">Sigma factor</keyword>
<evidence type="ECO:0000313" key="11">
    <source>
        <dbReference type="Proteomes" id="UP001501758"/>
    </source>
</evidence>
<evidence type="ECO:0000256" key="1">
    <source>
        <dbReference type="ARBA" id="ARBA00010641"/>
    </source>
</evidence>
<evidence type="ECO:0000256" key="5">
    <source>
        <dbReference type="ARBA" id="ARBA00023163"/>
    </source>
</evidence>
<dbReference type="PANTHER" id="PTHR43133">
    <property type="entry name" value="RNA POLYMERASE ECF-TYPE SIGMA FACTO"/>
    <property type="match status" value="1"/>
</dbReference>
<feature type="domain" description="RNA polymerase sigma-70 region 2" evidence="8">
    <location>
        <begin position="22"/>
        <end position="89"/>
    </location>
</feature>
<evidence type="ECO:0000256" key="3">
    <source>
        <dbReference type="ARBA" id="ARBA00023082"/>
    </source>
</evidence>
<dbReference type="CDD" id="cd06171">
    <property type="entry name" value="Sigma70_r4"/>
    <property type="match status" value="1"/>
</dbReference>
<evidence type="ECO:0000259" key="9">
    <source>
        <dbReference type="Pfam" id="PF08281"/>
    </source>
</evidence>
<dbReference type="RefSeq" id="WP_343912194.1">
    <property type="nucleotide sequence ID" value="NZ_BAAAGE010000002.1"/>
</dbReference>
<dbReference type="SUPFAM" id="SSF88659">
    <property type="entry name" value="Sigma3 and sigma4 domains of RNA polymerase sigma factors"/>
    <property type="match status" value="1"/>
</dbReference>
<dbReference type="Pfam" id="PF04542">
    <property type="entry name" value="Sigma70_r2"/>
    <property type="match status" value="1"/>
</dbReference>
<feature type="coiled-coil region" evidence="7">
    <location>
        <begin position="150"/>
        <end position="177"/>
    </location>
</feature>
<reference evidence="10 11" key="1">
    <citation type="journal article" date="2019" name="Int. J. Syst. Evol. Microbiol.">
        <title>The Global Catalogue of Microorganisms (GCM) 10K type strain sequencing project: providing services to taxonomists for standard genome sequencing and annotation.</title>
        <authorList>
            <consortium name="The Broad Institute Genomics Platform"/>
            <consortium name="The Broad Institute Genome Sequencing Center for Infectious Disease"/>
            <person name="Wu L."/>
            <person name="Ma J."/>
        </authorList>
    </citation>
    <scope>NUCLEOTIDE SEQUENCE [LARGE SCALE GENOMIC DNA]</scope>
    <source>
        <strain evidence="10 11">JCM 15974</strain>
    </source>
</reference>
<evidence type="ECO:0000256" key="6">
    <source>
        <dbReference type="RuleBase" id="RU000716"/>
    </source>
</evidence>
<keyword evidence="4 6" id="KW-0238">DNA-binding</keyword>
<evidence type="ECO:0000256" key="2">
    <source>
        <dbReference type="ARBA" id="ARBA00023015"/>
    </source>
</evidence>
<keyword evidence="11" id="KW-1185">Reference proteome</keyword>
<accession>A0ABN1ISA9</accession>
<gene>
    <name evidence="10" type="ORF">GCM10009430_20160</name>
</gene>
<dbReference type="InterPro" id="IPR000838">
    <property type="entry name" value="RNA_pol_sigma70_ECF_CS"/>
</dbReference>
<sequence length="185" mass="21577">MKSEVEIIEAIIDGDEKALATLYTLYSEKIYNTALSYTKIGEDAEEITQDVFLKIFKNVLKFKRESSLNTWIYRITVNTSLNYLKKKNRFKIFNNRLINSQSIDFHHPGVLLENKEKAAILYQVIDCLSKNQKTAFILSYIEGLPRQEVADIMETSLKAVESLLQRAKRKMKSELEKIYPDRRKS</sequence>
<dbReference type="SUPFAM" id="SSF88946">
    <property type="entry name" value="Sigma2 domain of RNA polymerase sigma factors"/>
    <property type="match status" value="1"/>
</dbReference>
<dbReference type="InterPro" id="IPR014284">
    <property type="entry name" value="RNA_pol_sigma-70_dom"/>
</dbReference>
<dbReference type="EMBL" id="BAAAGE010000002">
    <property type="protein sequence ID" value="GAA0720221.1"/>
    <property type="molecule type" value="Genomic_DNA"/>
</dbReference>
<feature type="domain" description="RNA polymerase sigma factor 70 region 4 type 2" evidence="9">
    <location>
        <begin position="120"/>
        <end position="171"/>
    </location>
</feature>
<evidence type="ECO:0000256" key="4">
    <source>
        <dbReference type="ARBA" id="ARBA00023125"/>
    </source>
</evidence>
<protein>
    <recommendedName>
        <fullName evidence="6">RNA polymerase sigma factor</fullName>
    </recommendedName>
</protein>
<evidence type="ECO:0000313" key="10">
    <source>
        <dbReference type="EMBL" id="GAA0720221.1"/>
    </source>
</evidence>
<comment type="similarity">
    <text evidence="1 6">Belongs to the sigma-70 factor family. ECF subfamily.</text>
</comment>
<dbReference type="Pfam" id="PF08281">
    <property type="entry name" value="Sigma70_r4_2"/>
    <property type="match status" value="1"/>
</dbReference>
<name>A0ABN1ISA9_9FLAO</name>
<keyword evidence="2 6" id="KW-0805">Transcription regulation</keyword>
<dbReference type="InterPro" id="IPR013325">
    <property type="entry name" value="RNA_pol_sigma_r2"/>
</dbReference>
<dbReference type="InterPro" id="IPR013249">
    <property type="entry name" value="RNA_pol_sigma70_r4_t2"/>
</dbReference>
<proteinExistence type="inferred from homology"/>
<dbReference type="InterPro" id="IPR013324">
    <property type="entry name" value="RNA_pol_sigma_r3/r4-like"/>
</dbReference>
<evidence type="ECO:0000256" key="7">
    <source>
        <dbReference type="SAM" id="Coils"/>
    </source>
</evidence>
<dbReference type="PANTHER" id="PTHR43133:SF51">
    <property type="entry name" value="RNA POLYMERASE SIGMA FACTOR"/>
    <property type="match status" value="1"/>
</dbReference>
<organism evidence="10 11">
    <name type="scientific">Aquimarina litoralis</name>
    <dbReference type="NCBI Taxonomy" id="584605"/>
    <lineage>
        <taxon>Bacteria</taxon>
        <taxon>Pseudomonadati</taxon>
        <taxon>Bacteroidota</taxon>
        <taxon>Flavobacteriia</taxon>
        <taxon>Flavobacteriales</taxon>
        <taxon>Flavobacteriaceae</taxon>
        <taxon>Aquimarina</taxon>
    </lineage>
</organism>
<keyword evidence="7" id="KW-0175">Coiled coil</keyword>
<comment type="caution">
    <text evidence="10">The sequence shown here is derived from an EMBL/GenBank/DDBJ whole genome shotgun (WGS) entry which is preliminary data.</text>
</comment>
<dbReference type="Proteomes" id="UP001501758">
    <property type="component" value="Unassembled WGS sequence"/>
</dbReference>
<dbReference type="PROSITE" id="PS01063">
    <property type="entry name" value="SIGMA70_ECF"/>
    <property type="match status" value="1"/>
</dbReference>
<dbReference type="InterPro" id="IPR036388">
    <property type="entry name" value="WH-like_DNA-bd_sf"/>
</dbReference>
<dbReference type="Gene3D" id="1.10.1740.10">
    <property type="match status" value="1"/>
</dbReference>